<dbReference type="GO" id="GO:0000287">
    <property type="term" value="F:magnesium ion binding"/>
    <property type="evidence" value="ECO:0007669"/>
    <property type="project" value="UniProtKB-UniRule"/>
</dbReference>
<dbReference type="PANTHER" id="PTHR10291">
    <property type="entry name" value="DEHYDRODOLICHYL DIPHOSPHATE SYNTHASE FAMILY MEMBER"/>
    <property type="match status" value="1"/>
</dbReference>
<feature type="binding site" evidence="2">
    <location>
        <position position="70"/>
    </location>
    <ligand>
        <name>substrate</name>
    </ligand>
</feature>
<dbReference type="Pfam" id="PF01255">
    <property type="entry name" value="Prenyltransf"/>
    <property type="match status" value="1"/>
</dbReference>
<comment type="function">
    <text evidence="2">Catalyzes the condensation of isopentenyl diphosphate (IPP) with allylic pyrophosphates generating different type of terpenoids.</text>
</comment>
<accession>A0A419T2T0</accession>
<feature type="binding site" evidence="2">
    <location>
        <position position="200"/>
    </location>
    <ligand>
        <name>Mg(2+)</name>
        <dbReference type="ChEBI" id="CHEBI:18420"/>
    </ligand>
</feature>
<dbReference type="EC" id="2.5.1.-" evidence="2"/>
<dbReference type="GO" id="GO:0045547">
    <property type="term" value="F:ditrans,polycis-polyprenyl diphosphate synthase [(2E,6E)-farnesyl diphosphate specific] activity"/>
    <property type="evidence" value="ECO:0007669"/>
    <property type="project" value="TreeGrafter"/>
</dbReference>
<evidence type="ECO:0000313" key="3">
    <source>
        <dbReference type="EMBL" id="RKD31746.1"/>
    </source>
</evidence>
<organism evidence="3 4">
    <name type="scientific">Lacrimispora algidixylanolytica</name>
    <dbReference type="NCBI Taxonomy" id="94868"/>
    <lineage>
        <taxon>Bacteria</taxon>
        <taxon>Bacillati</taxon>
        <taxon>Bacillota</taxon>
        <taxon>Clostridia</taxon>
        <taxon>Lachnospirales</taxon>
        <taxon>Lachnospiraceae</taxon>
        <taxon>Lacrimispora</taxon>
    </lineage>
</organism>
<dbReference type="CDD" id="cd00475">
    <property type="entry name" value="Cis_IPPS"/>
    <property type="match status" value="1"/>
</dbReference>
<comment type="caution">
    <text evidence="3">The sequence shown here is derived from an EMBL/GenBank/DDBJ whole genome shotgun (WGS) entry which is preliminary data.</text>
</comment>
<dbReference type="InterPro" id="IPR001441">
    <property type="entry name" value="UPP_synth-like"/>
</dbReference>
<keyword evidence="4" id="KW-1185">Reference proteome</keyword>
<dbReference type="RefSeq" id="WP_158585043.1">
    <property type="nucleotide sequence ID" value="NZ_MCIA01000016.1"/>
</dbReference>
<dbReference type="EMBL" id="MCIA01000016">
    <property type="protein sequence ID" value="RKD31746.1"/>
    <property type="molecule type" value="Genomic_DNA"/>
</dbReference>
<dbReference type="AlphaFoldDB" id="A0A419T2T0"/>
<protein>
    <recommendedName>
        <fullName evidence="2">Isoprenyl transferase</fullName>
        <ecNumber evidence="2">2.5.1.-</ecNumber>
    </recommendedName>
</protein>
<comment type="subunit">
    <text evidence="2">Homodimer.</text>
</comment>
<comment type="similarity">
    <text evidence="2">Belongs to the UPP synthase family.</text>
</comment>
<evidence type="ECO:0000313" key="4">
    <source>
        <dbReference type="Proteomes" id="UP000284277"/>
    </source>
</evidence>
<comment type="caution">
    <text evidence="2">Lacks conserved residue(s) required for the propagation of feature annotation.</text>
</comment>
<feature type="binding site" evidence="2">
    <location>
        <position position="181"/>
    </location>
    <ligand>
        <name>substrate</name>
    </ligand>
</feature>
<feature type="binding site" evidence="2">
    <location>
        <position position="36"/>
    </location>
    <ligand>
        <name>substrate</name>
    </ligand>
</feature>
<feature type="binding site" evidence="2">
    <location>
        <begin position="20"/>
        <end position="23"/>
    </location>
    <ligand>
        <name>substrate</name>
    </ligand>
</feature>
<feature type="binding site" evidence="2">
    <location>
        <begin position="64"/>
        <end position="66"/>
    </location>
    <ligand>
        <name>substrate</name>
    </ligand>
</feature>
<reference evidence="3 4" key="1">
    <citation type="submission" date="2016-08" db="EMBL/GenBank/DDBJ databases">
        <title>A new outlook on sporulation: Clostridium algidixylanolyticum.</title>
        <authorList>
            <person name="Poppleton D.I."/>
            <person name="Gribaldo S."/>
        </authorList>
    </citation>
    <scope>NUCLEOTIDE SEQUENCE [LARGE SCALE GENOMIC DNA]</scope>
    <source>
        <strain evidence="3 4">SPL73</strain>
    </source>
</reference>
<feature type="binding site" evidence="2">
    <location>
        <begin position="187"/>
        <end position="189"/>
    </location>
    <ligand>
        <name>substrate</name>
    </ligand>
</feature>
<evidence type="ECO:0000256" key="2">
    <source>
        <dbReference type="HAMAP-Rule" id="MF_01139"/>
    </source>
</evidence>
<proteinExistence type="inferred from homology"/>
<dbReference type="InterPro" id="IPR018520">
    <property type="entry name" value="UPP_synth-like_CS"/>
</dbReference>
<name>A0A419T2T0_9FIRM</name>
<dbReference type="InterPro" id="IPR036424">
    <property type="entry name" value="UPP_synth-like_sf"/>
</dbReference>
<dbReference type="PANTHER" id="PTHR10291:SF0">
    <property type="entry name" value="DEHYDRODOLICHYL DIPHOSPHATE SYNTHASE 2"/>
    <property type="match status" value="1"/>
</dbReference>
<keyword evidence="2" id="KW-0479">Metal-binding</keyword>
<dbReference type="PROSITE" id="PS01066">
    <property type="entry name" value="UPP_SYNTHASE"/>
    <property type="match status" value="1"/>
</dbReference>
<dbReference type="Gene3D" id="3.40.1180.10">
    <property type="entry name" value="Decaprenyl diphosphate synthase-like"/>
    <property type="match status" value="1"/>
</dbReference>
<comment type="cofactor">
    <cofactor evidence="2">
        <name>Mg(2+)</name>
        <dbReference type="ChEBI" id="CHEBI:18420"/>
    </cofactor>
    <text evidence="2">Binds 2 magnesium ions per subunit.</text>
</comment>
<dbReference type="SUPFAM" id="SSF64005">
    <property type="entry name" value="Undecaprenyl diphosphate synthase"/>
    <property type="match status" value="1"/>
</dbReference>
<feature type="active site" evidence="2">
    <location>
        <position position="19"/>
    </location>
</feature>
<feature type="binding site" evidence="2">
    <location>
        <position position="19"/>
    </location>
    <ligand>
        <name>Mg(2+)</name>
        <dbReference type="ChEBI" id="CHEBI:18420"/>
    </ligand>
</feature>
<keyword evidence="1 2" id="KW-0808">Transferase</keyword>
<dbReference type="HAMAP" id="MF_01139">
    <property type="entry name" value="ISPT"/>
    <property type="match status" value="1"/>
</dbReference>
<feature type="binding site" evidence="2">
    <location>
        <position position="24"/>
    </location>
    <ligand>
        <name>substrate</name>
    </ligand>
</feature>
<keyword evidence="2" id="KW-0460">Magnesium</keyword>
<feature type="active site" description="Proton acceptor" evidence="2">
    <location>
        <position position="67"/>
    </location>
</feature>
<gene>
    <name evidence="3" type="ORF">BET01_19695</name>
</gene>
<dbReference type="NCBIfam" id="TIGR00055">
    <property type="entry name" value="uppS"/>
    <property type="match status" value="1"/>
</dbReference>
<sequence length="232" mass="26599">MENNQVVTGVPEHIGIIMDGNRRWARQNCLPVNQGHSEGVKVLKKIIRKCSTIGIKYLTVFTLSTDNRNRDKKEMQNLMTLINLNLMAIAEFKKENIQVKIVGDRENLSDSLLHTIDKVEKETADCTGLILSFAFNYGGQDEITSAFNSILSDNSIDEVSVELFEKHLFSGYLPEPELVIRTGGEKRTSGFLLWKAAYSELFFCNKFWPDFSENDLIEMIDEYNHRERNRGQ</sequence>
<dbReference type="OrthoDB" id="4191603at2"/>
<dbReference type="Proteomes" id="UP000284277">
    <property type="component" value="Unassembled WGS sequence"/>
</dbReference>
<dbReference type="GO" id="GO:0016094">
    <property type="term" value="P:polyprenol biosynthetic process"/>
    <property type="evidence" value="ECO:0007669"/>
    <property type="project" value="TreeGrafter"/>
</dbReference>
<evidence type="ECO:0000256" key="1">
    <source>
        <dbReference type="ARBA" id="ARBA00022679"/>
    </source>
</evidence>